<evidence type="ECO:0000313" key="9">
    <source>
        <dbReference type="EMBL" id="CAK9163517.1"/>
    </source>
</evidence>
<dbReference type="SUPFAM" id="SSF81296">
    <property type="entry name" value="E set domains"/>
    <property type="match status" value="1"/>
</dbReference>
<evidence type="ECO:0000256" key="1">
    <source>
        <dbReference type="ARBA" id="ARBA00004141"/>
    </source>
</evidence>
<keyword evidence="5" id="KW-1133">Transmembrane helix</keyword>
<proteinExistence type="predicted"/>
<evidence type="ECO:0000256" key="2">
    <source>
        <dbReference type="ARBA" id="ARBA00004240"/>
    </source>
</evidence>
<dbReference type="PANTHER" id="PTHR24075">
    <property type="entry name" value="SEC63 DOMAIN-CONTAINING"/>
    <property type="match status" value="1"/>
</dbReference>
<protein>
    <recommendedName>
        <fullName evidence="8">SEC63 domain-containing protein</fullName>
    </recommendedName>
</protein>
<dbReference type="PANTHER" id="PTHR24075:SF6">
    <property type="entry name" value="ACTIVATING SIGNAL COINTEGRATOR 1 COMPLEX SUBUNIT 3"/>
    <property type="match status" value="1"/>
</dbReference>
<reference evidence="9 10" key="1">
    <citation type="submission" date="2024-02" db="EMBL/GenBank/DDBJ databases">
        <authorList>
            <person name="Vignale AGUSTIN F."/>
            <person name="Sosa J E."/>
            <person name="Modenutti C."/>
        </authorList>
    </citation>
    <scope>NUCLEOTIDE SEQUENCE [LARGE SCALE GENOMIC DNA]</scope>
</reference>
<dbReference type="GO" id="GO:0005783">
    <property type="term" value="C:endoplasmic reticulum"/>
    <property type="evidence" value="ECO:0007669"/>
    <property type="project" value="UniProtKB-SubCell"/>
</dbReference>
<dbReference type="InterPro" id="IPR014756">
    <property type="entry name" value="Ig_E-set"/>
</dbReference>
<evidence type="ECO:0000259" key="8">
    <source>
        <dbReference type="Pfam" id="PF02889"/>
    </source>
</evidence>
<dbReference type="Pfam" id="PF02889">
    <property type="entry name" value="Sec63"/>
    <property type="match status" value="1"/>
</dbReference>
<sequence length="203" mass="23202">MRRKLCSSLQASLFVAFSPHCFQGLWFNRDSPMWMLPCMTGDLMSSLQKRGISAIQQLLDLPEVNLQSVVGSSTASRLYQDLRYFPKVQVRLKIQRRDPDSGKVSSLNIRLEKTKSNSQKKTSRAFAPRFPKVKDEAWWLVLGNTSTSELFALKRVSFADRLITHMDLPSTPVTVQGMKLILISDCYLGFEHEYSLEELPEPQ</sequence>
<name>A0ABC8T2J6_9AQUA</name>
<keyword evidence="7" id="KW-0143">Chaperone</keyword>
<evidence type="ECO:0000256" key="6">
    <source>
        <dbReference type="ARBA" id="ARBA00023136"/>
    </source>
</evidence>
<comment type="subcellular location">
    <subcellularLocation>
        <location evidence="2">Endoplasmic reticulum</location>
    </subcellularLocation>
    <subcellularLocation>
        <location evidence="1">Membrane</location>
        <topology evidence="1">Multi-pass membrane protein</topology>
    </subcellularLocation>
</comment>
<accession>A0ABC8T2J6</accession>
<feature type="domain" description="SEC63" evidence="8">
    <location>
        <begin position="47"/>
        <end position="196"/>
    </location>
</feature>
<dbReference type="SUPFAM" id="SSF158702">
    <property type="entry name" value="Sec63 N-terminal domain-like"/>
    <property type="match status" value="1"/>
</dbReference>
<dbReference type="FunFam" id="2.60.40.150:FF:000207">
    <property type="entry name" value="DExH-box ATP-dependent RNA helicase DExH14"/>
    <property type="match status" value="1"/>
</dbReference>
<evidence type="ECO:0000256" key="7">
    <source>
        <dbReference type="ARBA" id="ARBA00023186"/>
    </source>
</evidence>
<dbReference type="InterPro" id="IPR004179">
    <property type="entry name" value="Sec63-dom"/>
</dbReference>
<keyword evidence="3" id="KW-0812">Transmembrane</keyword>
<dbReference type="EMBL" id="CAUOFW020004047">
    <property type="protein sequence ID" value="CAK9163517.1"/>
    <property type="molecule type" value="Genomic_DNA"/>
</dbReference>
<evidence type="ECO:0000313" key="10">
    <source>
        <dbReference type="Proteomes" id="UP001642360"/>
    </source>
</evidence>
<gene>
    <name evidence="9" type="ORF">ILEXP_LOCUS32567</name>
</gene>
<evidence type="ECO:0000256" key="4">
    <source>
        <dbReference type="ARBA" id="ARBA00022824"/>
    </source>
</evidence>
<dbReference type="AlphaFoldDB" id="A0ABC8T2J6"/>
<comment type="caution">
    <text evidence="9">The sequence shown here is derived from an EMBL/GenBank/DDBJ whole genome shotgun (WGS) entry which is preliminary data.</text>
</comment>
<keyword evidence="6" id="KW-0472">Membrane</keyword>
<dbReference type="InterPro" id="IPR035892">
    <property type="entry name" value="C2_domain_sf"/>
</dbReference>
<dbReference type="Proteomes" id="UP001642360">
    <property type="component" value="Unassembled WGS sequence"/>
</dbReference>
<evidence type="ECO:0000256" key="3">
    <source>
        <dbReference type="ARBA" id="ARBA00022692"/>
    </source>
</evidence>
<keyword evidence="4" id="KW-0256">Endoplasmic reticulum</keyword>
<keyword evidence="10" id="KW-1185">Reference proteome</keyword>
<evidence type="ECO:0000256" key="5">
    <source>
        <dbReference type="ARBA" id="ARBA00022989"/>
    </source>
</evidence>
<dbReference type="GO" id="GO:0016020">
    <property type="term" value="C:membrane"/>
    <property type="evidence" value="ECO:0007669"/>
    <property type="project" value="UniProtKB-SubCell"/>
</dbReference>
<organism evidence="9 10">
    <name type="scientific">Ilex paraguariensis</name>
    <name type="common">yerba mate</name>
    <dbReference type="NCBI Taxonomy" id="185542"/>
    <lineage>
        <taxon>Eukaryota</taxon>
        <taxon>Viridiplantae</taxon>
        <taxon>Streptophyta</taxon>
        <taxon>Embryophyta</taxon>
        <taxon>Tracheophyta</taxon>
        <taxon>Spermatophyta</taxon>
        <taxon>Magnoliopsida</taxon>
        <taxon>eudicotyledons</taxon>
        <taxon>Gunneridae</taxon>
        <taxon>Pentapetalae</taxon>
        <taxon>asterids</taxon>
        <taxon>campanulids</taxon>
        <taxon>Aquifoliales</taxon>
        <taxon>Aquifoliaceae</taxon>
        <taxon>Ilex</taxon>
    </lineage>
</organism>
<dbReference type="Gene3D" id="2.60.40.150">
    <property type="entry name" value="C2 domain"/>
    <property type="match status" value="1"/>
</dbReference>